<gene>
    <name evidence="1" type="ORF">MTBBW1_1790004</name>
</gene>
<dbReference type="STRING" id="1246637.MTBBW1_1790004"/>
<dbReference type="AlphaFoldDB" id="A0A1W1HAB9"/>
<protein>
    <submittedName>
        <fullName evidence="1">Uncharacterized protein</fullName>
    </submittedName>
</protein>
<reference evidence="1 2" key="1">
    <citation type="submission" date="2017-03" db="EMBL/GenBank/DDBJ databases">
        <authorList>
            <person name="Afonso C.L."/>
            <person name="Miller P.J."/>
            <person name="Scott M.A."/>
            <person name="Spackman E."/>
            <person name="Goraichik I."/>
            <person name="Dimitrov K.M."/>
            <person name="Suarez D.L."/>
            <person name="Swayne D.E."/>
        </authorList>
    </citation>
    <scope>NUCLEOTIDE SEQUENCE [LARGE SCALE GENOMIC DNA]</scope>
    <source>
        <strain evidence="1">PRJEB14757</strain>
    </source>
</reference>
<name>A0A1W1HAB9_9BACT</name>
<evidence type="ECO:0000313" key="2">
    <source>
        <dbReference type="Proteomes" id="UP000191931"/>
    </source>
</evidence>
<dbReference type="Proteomes" id="UP000191931">
    <property type="component" value="Unassembled WGS sequence"/>
</dbReference>
<dbReference type="RefSeq" id="WP_080806321.1">
    <property type="nucleotide sequence ID" value="NZ_LT828553.1"/>
</dbReference>
<evidence type="ECO:0000313" key="1">
    <source>
        <dbReference type="EMBL" id="SLM29379.1"/>
    </source>
</evidence>
<dbReference type="OrthoDB" id="5421809at2"/>
<proteinExistence type="predicted"/>
<dbReference type="EMBL" id="FWEV01000089">
    <property type="protein sequence ID" value="SLM29379.1"/>
    <property type="molecule type" value="Genomic_DNA"/>
</dbReference>
<accession>A0A1W1HAB9</accession>
<sequence length="70" mass="7903">MVYKIKCAWCGKILGSKECASNYMPVAINKNEGSCVTHSICLKCKEKVLNEIRNEDEITSPFNIGMHRPK</sequence>
<keyword evidence="2" id="KW-1185">Reference proteome</keyword>
<organism evidence="1 2">
    <name type="scientific">Desulfamplus magnetovallimortis</name>
    <dbReference type="NCBI Taxonomy" id="1246637"/>
    <lineage>
        <taxon>Bacteria</taxon>
        <taxon>Pseudomonadati</taxon>
        <taxon>Thermodesulfobacteriota</taxon>
        <taxon>Desulfobacteria</taxon>
        <taxon>Desulfobacterales</taxon>
        <taxon>Desulfobacteraceae</taxon>
        <taxon>Desulfamplus</taxon>
    </lineage>
</organism>